<proteinExistence type="predicted"/>
<dbReference type="EMBL" id="FOKI01000009">
    <property type="protein sequence ID" value="SFB03097.1"/>
    <property type="molecule type" value="Genomic_DNA"/>
</dbReference>
<evidence type="ECO:0000313" key="3">
    <source>
        <dbReference type="EMBL" id="SFB03097.1"/>
    </source>
</evidence>
<dbReference type="Gene3D" id="2.10.270.10">
    <property type="entry name" value="Cholin Binding"/>
    <property type="match status" value="1"/>
</dbReference>
<accession>A0A1I0XR14</accession>
<evidence type="ECO:0000256" key="1">
    <source>
        <dbReference type="ARBA" id="ARBA00022737"/>
    </source>
</evidence>
<organism evidence="3 4">
    <name type="scientific">Clostridium frigidicarnis</name>
    <dbReference type="NCBI Taxonomy" id="84698"/>
    <lineage>
        <taxon>Bacteria</taxon>
        <taxon>Bacillati</taxon>
        <taxon>Bacillota</taxon>
        <taxon>Clostridia</taxon>
        <taxon>Eubacteriales</taxon>
        <taxon>Clostridiaceae</taxon>
        <taxon>Clostridium</taxon>
    </lineage>
</organism>
<feature type="repeat" description="Cell wall-binding" evidence="2">
    <location>
        <begin position="57"/>
        <end position="76"/>
    </location>
</feature>
<dbReference type="InterPro" id="IPR018337">
    <property type="entry name" value="Cell_wall/Cho-bd_repeat"/>
</dbReference>
<keyword evidence="4" id="KW-1185">Reference proteome</keyword>
<reference evidence="3 4" key="1">
    <citation type="submission" date="2016-10" db="EMBL/GenBank/DDBJ databases">
        <authorList>
            <person name="de Groot N.N."/>
        </authorList>
    </citation>
    <scope>NUCLEOTIDE SEQUENCE [LARGE SCALE GENOMIC DNA]</scope>
    <source>
        <strain evidence="3 4">DSM 12271</strain>
    </source>
</reference>
<dbReference type="OrthoDB" id="1913644at2"/>
<keyword evidence="1" id="KW-0677">Repeat</keyword>
<evidence type="ECO:0000313" key="4">
    <source>
        <dbReference type="Proteomes" id="UP000198619"/>
    </source>
</evidence>
<dbReference type="RefSeq" id="WP_090040259.1">
    <property type="nucleotide sequence ID" value="NZ_FOKI01000009.1"/>
</dbReference>
<dbReference type="PROSITE" id="PS51170">
    <property type="entry name" value="CW"/>
    <property type="match status" value="1"/>
</dbReference>
<dbReference type="Pfam" id="PF01473">
    <property type="entry name" value="Choline_bind_1"/>
    <property type="match status" value="1"/>
</dbReference>
<gene>
    <name evidence="3" type="ORF">SAMN04488528_100976</name>
</gene>
<dbReference type="SUPFAM" id="SSF69360">
    <property type="entry name" value="Cell wall binding repeat"/>
    <property type="match status" value="1"/>
</dbReference>
<protein>
    <submittedName>
        <fullName evidence="3">Putative cell wall binding repeat-containing protein</fullName>
    </submittedName>
</protein>
<sequence length="76" mass="8383">MVLIVTTVVTSGVISSKTIDLAKNCNGVNAVVSAESVQGWGEKDRNWYYQKADGSNTIGWDFISGKWYYLKDDGTM</sequence>
<dbReference type="Proteomes" id="UP000198619">
    <property type="component" value="Unassembled WGS sequence"/>
</dbReference>
<dbReference type="STRING" id="84698.SAMN04488528_100976"/>
<name>A0A1I0XR14_9CLOT</name>
<dbReference type="AlphaFoldDB" id="A0A1I0XR14"/>
<evidence type="ECO:0000256" key="2">
    <source>
        <dbReference type="PROSITE-ProRule" id="PRU00591"/>
    </source>
</evidence>